<name>A0ABT3V356_9ACTN</name>
<evidence type="ECO:0000256" key="1">
    <source>
        <dbReference type="SAM" id="MobiDB-lite"/>
    </source>
</evidence>
<dbReference type="EMBL" id="JAIFZO010000002">
    <property type="protein sequence ID" value="MCX4232816.1"/>
    <property type="molecule type" value="Genomic_DNA"/>
</dbReference>
<dbReference type="Proteomes" id="UP001165590">
    <property type="component" value="Unassembled WGS sequence"/>
</dbReference>
<dbReference type="Pfam" id="PF05133">
    <property type="entry name" value="SPP1_portal"/>
    <property type="match status" value="1"/>
</dbReference>
<reference evidence="2" key="1">
    <citation type="journal article" date="2022" name="bioRxiv">
        <title>Discovery and biosynthetic assessment of Streptomyces ortus sp nov. isolated from a deep-sea sponge.</title>
        <authorList>
            <person name="Williams S.E."/>
        </authorList>
    </citation>
    <scope>NUCLEOTIDE SEQUENCE</scope>
    <source>
        <strain evidence="2">A15ISP2-DRY2</strain>
    </source>
</reference>
<comment type="caution">
    <text evidence="2">The sequence shown here is derived from an EMBL/GenBank/DDBJ whole genome shotgun (WGS) entry which is preliminary data.</text>
</comment>
<dbReference type="InterPro" id="IPR021145">
    <property type="entry name" value="Portal_protein_SPP1_Gp6-like"/>
</dbReference>
<dbReference type="RefSeq" id="WP_267025823.1">
    <property type="nucleotide sequence ID" value="NZ_JAIFZO010000002.1"/>
</dbReference>
<feature type="region of interest" description="Disordered" evidence="1">
    <location>
        <begin position="276"/>
        <end position="311"/>
    </location>
</feature>
<accession>A0ABT3V356</accession>
<organism evidence="2 3">
    <name type="scientific">Streptomyces ortus</name>
    <dbReference type="NCBI Taxonomy" id="2867268"/>
    <lineage>
        <taxon>Bacteria</taxon>
        <taxon>Bacillati</taxon>
        <taxon>Actinomycetota</taxon>
        <taxon>Actinomycetes</taxon>
        <taxon>Kitasatosporales</taxon>
        <taxon>Streptomycetaceae</taxon>
        <taxon>Streptomyces</taxon>
    </lineage>
</organism>
<evidence type="ECO:0000313" key="3">
    <source>
        <dbReference type="Proteomes" id="UP001165590"/>
    </source>
</evidence>
<evidence type="ECO:0000313" key="2">
    <source>
        <dbReference type="EMBL" id="MCX4232816.1"/>
    </source>
</evidence>
<keyword evidence="3" id="KW-1185">Reference proteome</keyword>
<sequence length="484" mass="53670">MLDDLVSGWQALEEALPEYEKAEAYYKGTVDEVFASPRIRQAIAATGDRYRFNLAKTPVNVLANRVELTAVTVPEDEANSQVISVVWDANNMDVHYPDLILRAFEYGDSYLMAWPIYEDDPDTVEDDELYASGVELTVHSPLHCRVIYDPENERRKLFAIKRWKLRVRGEKAWRVDLYYPDHIEQWISKAGGEVGTAEGWEPFLDDDDPESWLLDNPYNEIPFFHHRNALPYGVPEHKDGYGCQDAINKMLITQLTTTDSHGWPQRYALTEQGAELDQNNDGPLWSDDADADDTSGTTGRIKAPSSGLSGGPGTMLELEGMKSVGQFAAAQPEVFTDPAQLYIRLMAQVTETPLHAFDPSGDTPSGESLKVAEAPLVKKAINREAMLKGAIQETWKFVLRILGVTVPRIDVRFAPAQAATGKSDWEVVELKQAVGVPKDQTLIEAGYEADVVADWDLSTPTPPVAVVPAAAVPVENPQMEAPNA</sequence>
<proteinExistence type="predicted"/>
<gene>
    <name evidence="2" type="ORF">K3769_08510</name>
</gene>
<protein>
    <submittedName>
        <fullName evidence="2">Phage portal protein</fullName>
    </submittedName>
</protein>